<evidence type="ECO:0000256" key="1">
    <source>
        <dbReference type="SAM" id="MobiDB-lite"/>
    </source>
</evidence>
<dbReference type="InterPro" id="IPR051608">
    <property type="entry name" value="RQC_Subunit_NEMF"/>
</dbReference>
<feature type="region of interest" description="Disordered" evidence="1">
    <location>
        <begin position="177"/>
        <end position="221"/>
    </location>
</feature>
<evidence type="ECO:0000313" key="3">
    <source>
        <dbReference type="Proteomes" id="UP001174677"/>
    </source>
</evidence>
<keyword evidence="3" id="KW-1185">Reference proteome</keyword>
<name>A0ABQ9L4M1_HEVBR</name>
<dbReference type="Proteomes" id="UP001174677">
    <property type="component" value="Chromosome 15"/>
</dbReference>
<protein>
    <recommendedName>
        <fullName evidence="4">Ubiquitin-like protease family profile domain-containing protein</fullName>
    </recommendedName>
</protein>
<dbReference type="EMBL" id="JARPOI010000015">
    <property type="protein sequence ID" value="KAJ9154642.1"/>
    <property type="molecule type" value="Genomic_DNA"/>
</dbReference>
<accession>A0ABQ9L4M1</accession>
<reference evidence="2 3" key="1">
    <citation type="journal article" date="2023" name="Plant Biotechnol. J.">
        <title>Chromosome-level wild Hevea brasiliensis genome provides new tools for genomic-assisted breeding and valuable loci to elevate rubber yield.</title>
        <authorList>
            <person name="Cheng H."/>
            <person name="Song X."/>
            <person name="Hu Y."/>
            <person name="Wu T."/>
            <person name="Yang Q."/>
            <person name="An Z."/>
            <person name="Feng S."/>
            <person name="Deng Z."/>
            <person name="Wu W."/>
            <person name="Zeng X."/>
            <person name="Tu M."/>
            <person name="Wang X."/>
            <person name="Huang H."/>
        </authorList>
    </citation>
    <scope>NUCLEOTIDE SEQUENCE [LARGE SCALE GENOMIC DNA]</scope>
    <source>
        <strain evidence="2">MT/VB/25A 57/8</strain>
    </source>
</reference>
<feature type="compositionally biased region" description="Acidic residues" evidence="1">
    <location>
        <begin position="189"/>
        <end position="199"/>
    </location>
</feature>
<dbReference type="PANTHER" id="PTHR15239">
    <property type="entry name" value="NUCLEAR EXPORT MEDIATOR FACTOR NEMF"/>
    <property type="match status" value="1"/>
</dbReference>
<feature type="compositionally biased region" description="Basic and acidic residues" evidence="1">
    <location>
        <begin position="178"/>
        <end position="188"/>
    </location>
</feature>
<sequence length="221" mass="25235">MVKVRMNTAYVAAEVKCLRSLIGMRCSNVNDLSPKTYAFKLMNSNGVTKSGESEKVLLSMESGLRLHTTAYVRDERNTPSWFTLKLRKHIRTRRLEDVRQLGYDRIVLFQFGLAANAHYVILEFYAQGNILMTDSDFTILTLLHSHRDDDKGFVIMPRHQYPTEICRAFEQTTAAKLQEARTSFKEPENSEPVDDDENNLSDKAQKEKQGKHKGGKSSDPS</sequence>
<dbReference type="Pfam" id="PF05833">
    <property type="entry name" value="NFACT_N"/>
    <property type="match status" value="1"/>
</dbReference>
<evidence type="ECO:0000313" key="2">
    <source>
        <dbReference type="EMBL" id="KAJ9154642.1"/>
    </source>
</evidence>
<evidence type="ECO:0008006" key="4">
    <source>
        <dbReference type="Google" id="ProtNLM"/>
    </source>
</evidence>
<gene>
    <name evidence="2" type="ORF">P3X46_027960</name>
</gene>
<dbReference type="Gene3D" id="2.30.310.10">
    <property type="entry name" value="ibrinogen binding protein from staphylococcus aureus domain"/>
    <property type="match status" value="1"/>
</dbReference>
<dbReference type="PANTHER" id="PTHR15239:SF6">
    <property type="entry name" value="RIBOSOME QUALITY CONTROL COMPLEX SUBUNIT NEMF"/>
    <property type="match status" value="1"/>
</dbReference>
<organism evidence="2 3">
    <name type="scientific">Hevea brasiliensis</name>
    <name type="common">Para rubber tree</name>
    <name type="synonym">Siphonia brasiliensis</name>
    <dbReference type="NCBI Taxonomy" id="3981"/>
    <lineage>
        <taxon>Eukaryota</taxon>
        <taxon>Viridiplantae</taxon>
        <taxon>Streptophyta</taxon>
        <taxon>Embryophyta</taxon>
        <taxon>Tracheophyta</taxon>
        <taxon>Spermatophyta</taxon>
        <taxon>Magnoliopsida</taxon>
        <taxon>eudicotyledons</taxon>
        <taxon>Gunneridae</taxon>
        <taxon>Pentapetalae</taxon>
        <taxon>rosids</taxon>
        <taxon>fabids</taxon>
        <taxon>Malpighiales</taxon>
        <taxon>Euphorbiaceae</taxon>
        <taxon>Crotonoideae</taxon>
        <taxon>Micrandreae</taxon>
        <taxon>Hevea</taxon>
    </lineage>
</organism>
<proteinExistence type="predicted"/>
<comment type="caution">
    <text evidence="2">The sequence shown here is derived from an EMBL/GenBank/DDBJ whole genome shotgun (WGS) entry which is preliminary data.</text>
</comment>